<evidence type="ECO:0000256" key="1">
    <source>
        <dbReference type="SAM" id="MobiDB-lite"/>
    </source>
</evidence>
<dbReference type="GO" id="GO:0003676">
    <property type="term" value="F:nucleic acid binding"/>
    <property type="evidence" value="ECO:0007669"/>
    <property type="project" value="InterPro"/>
</dbReference>
<dbReference type="GO" id="GO:0006139">
    <property type="term" value="P:nucleobase-containing compound metabolic process"/>
    <property type="evidence" value="ECO:0007669"/>
    <property type="project" value="InterPro"/>
</dbReference>
<dbReference type="AlphaFoldDB" id="A0AAD4XGK2"/>
<dbReference type="Pfam" id="PF01612">
    <property type="entry name" value="DNA_pol_A_exo1"/>
    <property type="match status" value="1"/>
</dbReference>
<keyword evidence="4" id="KW-1185">Reference proteome</keyword>
<feature type="compositionally biased region" description="Basic residues" evidence="1">
    <location>
        <begin position="578"/>
        <end position="587"/>
    </location>
</feature>
<protein>
    <recommendedName>
        <fullName evidence="2">3'-5' exonuclease domain-containing protein</fullName>
    </recommendedName>
</protein>
<feature type="region of interest" description="Disordered" evidence="1">
    <location>
        <begin position="574"/>
        <end position="601"/>
    </location>
</feature>
<accession>A0AAD4XGK2</accession>
<proteinExistence type="predicted"/>
<comment type="caution">
    <text evidence="3">The sequence shown here is derived from an EMBL/GenBank/DDBJ whole genome shotgun (WGS) entry which is preliminary data.</text>
</comment>
<sequence>FKRSKKAPKKSSNQAKVIYSVYFDMGSDEVEKNDERTHDTQSICLHAFSDLSRISPPTFVALLKACYVRGTEKATKKFQVLQQQVHLVLQNSPQPGPATFVLQCLYVFPVLGPLYTEGFSHLIISSLRRLLKTIPAESEAKKLAAKIFLDVTSGLVNHEERVLIKLLEVVDVKLENIAEAMCDPEVYDGNLDKAKAYMGPYIFKLVESQSFMLAVTLLERFSIRQSGEEFLMRMIEENQFKAAEKWATYIGKPLLVILINKYFDLKLLKNAYELIKKNDLKQDFPEVHLMYKESQLKKFAEKGLWDIAESRVNNNRQLLEYLVYLAMEAGYSEKVDELCERYVLDGFAKSQEPQAKPTVTRYLHLKELIVEDIKWVDEVDGLLSATSYIEECKVIGVDCEWKPNYVKGSKPNKVSIMQIASEKTVFILDLIKLSKDEPDMLDNCLKRILHSSSILKLGYNLQCDLKQLSQSYGELECFKHFEMLLDIQNVFKEPRGGLSGLAKKIMGASLNKTRRNSNWEQRPLTQQQMEYAALDAVVLIHIFYHIRNQPQAASANSGQPKMEWKSNIVSHIVDTKKSKAKKTPKPKSTKEVCPMTNALSN</sequence>
<evidence type="ECO:0000313" key="3">
    <source>
        <dbReference type="EMBL" id="KAI3910766.1"/>
    </source>
</evidence>
<feature type="domain" description="3'-5' exonuclease" evidence="2">
    <location>
        <begin position="373"/>
        <end position="551"/>
    </location>
</feature>
<dbReference type="PANTHER" id="PTHR47765">
    <property type="entry name" value="3'-5' EXONUCLEASE DOMAIN-CONTAINING PROTEIN"/>
    <property type="match status" value="1"/>
</dbReference>
<dbReference type="InterPro" id="IPR036397">
    <property type="entry name" value="RNaseH_sf"/>
</dbReference>
<dbReference type="EMBL" id="JAJJMB010010117">
    <property type="protein sequence ID" value="KAI3910766.1"/>
    <property type="molecule type" value="Genomic_DNA"/>
</dbReference>
<dbReference type="InterPro" id="IPR002562">
    <property type="entry name" value="3'-5'_exonuclease_dom"/>
</dbReference>
<dbReference type="Gene3D" id="3.30.420.10">
    <property type="entry name" value="Ribonuclease H-like superfamily/Ribonuclease H"/>
    <property type="match status" value="1"/>
</dbReference>
<dbReference type="SUPFAM" id="SSF53098">
    <property type="entry name" value="Ribonuclease H-like"/>
    <property type="match status" value="1"/>
</dbReference>
<evidence type="ECO:0000313" key="4">
    <source>
        <dbReference type="Proteomes" id="UP001202328"/>
    </source>
</evidence>
<dbReference type="Proteomes" id="UP001202328">
    <property type="component" value="Unassembled WGS sequence"/>
</dbReference>
<reference evidence="3" key="1">
    <citation type="submission" date="2022-04" db="EMBL/GenBank/DDBJ databases">
        <title>A functionally conserved STORR gene fusion in Papaver species that diverged 16.8 million years ago.</title>
        <authorList>
            <person name="Catania T."/>
        </authorList>
    </citation>
    <scope>NUCLEOTIDE SEQUENCE</scope>
    <source>
        <strain evidence="3">S-188037</strain>
    </source>
</reference>
<gene>
    <name evidence="3" type="ORF">MKW98_030574</name>
</gene>
<evidence type="ECO:0000259" key="2">
    <source>
        <dbReference type="SMART" id="SM00474"/>
    </source>
</evidence>
<dbReference type="InterPro" id="IPR052408">
    <property type="entry name" value="Exonuclease_MUT-7-like"/>
</dbReference>
<dbReference type="GO" id="GO:0008408">
    <property type="term" value="F:3'-5' exonuclease activity"/>
    <property type="evidence" value="ECO:0007669"/>
    <property type="project" value="InterPro"/>
</dbReference>
<dbReference type="SMART" id="SM00474">
    <property type="entry name" value="35EXOc"/>
    <property type="match status" value="1"/>
</dbReference>
<name>A0AAD4XGK2_9MAGN</name>
<dbReference type="PANTHER" id="PTHR47765:SF2">
    <property type="entry name" value="EXONUCLEASE MUT-7 HOMOLOG"/>
    <property type="match status" value="1"/>
</dbReference>
<organism evidence="3 4">
    <name type="scientific">Papaver atlanticum</name>
    <dbReference type="NCBI Taxonomy" id="357466"/>
    <lineage>
        <taxon>Eukaryota</taxon>
        <taxon>Viridiplantae</taxon>
        <taxon>Streptophyta</taxon>
        <taxon>Embryophyta</taxon>
        <taxon>Tracheophyta</taxon>
        <taxon>Spermatophyta</taxon>
        <taxon>Magnoliopsida</taxon>
        <taxon>Ranunculales</taxon>
        <taxon>Papaveraceae</taxon>
        <taxon>Papaveroideae</taxon>
        <taxon>Papaver</taxon>
    </lineage>
</organism>
<dbReference type="InterPro" id="IPR012337">
    <property type="entry name" value="RNaseH-like_sf"/>
</dbReference>
<feature type="non-terminal residue" evidence="3">
    <location>
        <position position="601"/>
    </location>
</feature>